<sequence length="257" mass="29247">MHRFRAVISLVLFAWLLPLCAETLTLVADYWCPFNCKPESDRPGFLIEVADRIFGRAGYTVIYVTRPWSRAIKEVETGQYTALVGTGRTEVPNLVFPKRPLAMARHTFFTRVDSPWQYRNDDSLATIRLGVIDDYSYGDLNDRYITPHRADRQRLMILNGQNVIGRFLDMLGLKRIDAFVEEEAVMRYFLAQSRHPTALRKAGIASREPLFIAFSPANPNARRYADILDNGLQALKESGELAELAGKYHIALKAHSP</sequence>
<dbReference type="SUPFAM" id="SSF53850">
    <property type="entry name" value="Periplasmic binding protein-like II"/>
    <property type="match status" value="1"/>
</dbReference>
<gene>
    <name evidence="4" type="ORF">EZI54_03760</name>
</gene>
<evidence type="ECO:0000259" key="3">
    <source>
        <dbReference type="Pfam" id="PF00497"/>
    </source>
</evidence>
<comment type="caution">
    <text evidence="4">The sequence shown here is derived from an EMBL/GenBank/DDBJ whole genome shotgun (WGS) entry which is preliminary data.</text>
</comment>
<evidence type="ECO:0000313" key="5">
    <source>
        <dbReference type="Proteomes" id="UP000313645"/>
    </source>
</evidence>
<name>A0ABY1ZP62_9GAMM</name>
<dbReference type="Pfam" id="PF00497">
    <property type="entry name" value="SBP_bac_3"/>
    <property type="match status" value="1"/>
</dbReference>
<dbReference type="PANTHER" id="PTHR35936">
    <property type="entry name" value="MEMBRANE-BOUND LYTIC MUREIN TRANSGLYCOSYLASE F"/>
    <property type="match status" value="1"/>
</dbReference>
<reference evidence="4 5" key="1">
    <citation type="submission" date="2019-02" db="EMBL/GenBank/DDBJ databases">
        <title>Marinobacter halodurans sp. nov., a marine bacterium isolated from sea tidal flat.</title>
        <authorList>
            <person name="Yoo Y."/>
            <person name="Lee D.W."/>
            <person name="Kim B.S."/>
            <person name="Kim J.-J."/>
        </authorList>
    </citation>
    <scope>NUCLEOTIDE SEQUENCE [LARGE SCALE GENOMIC DNA]</scope>
    <source>
        <strain evidence="4 5">YJ-S3-2</strain>
    </source>
</reference>
<protein>
    <submittedName>
        <fullName evidence="4">Transporter substrate-binding domain-containing protein</fullName>
    </submittedName>
</protein>
<dbReference type="InterPro" id="IPR001638">
    <property type="entry name" value="Solute-binding_3/MltF_N"/>
</dbReference>
<comment type="similarity">
    <text evidence="1">Belongs to the bacterial solute-binding protein 3 family.</text>
</comment>
<feature type="domain" description="Solute-binding protein family 3/N-terminal" evidence="3">
    <location>
        <begin position="29"/>
        <end position="248"/>
    </location>
</feature>
<keyword evidence="5" id="KW-1185">Reference proteome</keyword>
<evidence type="ECO:0000256" key="2">
    <source>
        <dbReference type="ARBA" id="ARBA00022729"/>
    </source>
</evidence>
<accession>A0ABY1ZP62</accession>
<organism evidence="4 5">
    <name type="scientific">Marinobacter halodurans</name>
    <dbReference type="NCBI Taxonomy" id="2528979"/>
    <lineage>
        <taxon>Bacteria</taxon>
        <taxon>Pseudomonadati</taxon>
        <taxon>Pseudomonadota</taxon>
        <taxon>Gammaproteobacteria</taxon>
        <taxon>Pseudomonadales</taxon>
        <taxon>Marinobacteraceae</taxon>
        <taxon>Marinobacter</taxon>
    </lineage>
</organism>
<dbReference type="PANTHER" id="PTHR35936:SF25">
    <property type="entry name" value="ABC TRANSPORTER SUBSTRATE-BINDING PROTEIN"/>
    <property type="match status" value="1"/>
</dbReference>
<dbReference type="EMBL" id="SJDL01000004">
    <property type="protein sequence ID" value="TBW58510.1"/>
    <property type="molecule type" value="Genomic_DNA"/>
</dbReference>
<evidence type="ECO:0000256" key="1">
    <source>
        <dbReference type="ARBA" id="ARBA00010333"/>
    </source>
</evidence>
<dbReference type="Gene3D" id="3.40.190.10">
    <property type="entry name" value="Periplasmic binding protein-like II"/>
    <property type="match status" value="2"/>
</dbReference>
<evidence type="ECO:0000313" key="4">
    <source>
        <dbReference type="EMBL" id="TBW58510.1"/>
    </source>
</evidence>
<proteinExistence type="inferred from homology"/>
<keyword evidence="2" id="KW-0732">Signal</keyword>
<dbReference type="Proteomes" id="UP000313645">
    <property type="component" value="Unassembled WGS sequence"/>
</dbReference>